<evidence type="ECO:0000313" key="3">
    <source>
        <dbReference type="Proteomes" id="UP001160148"/>
    </source>
</evidence>
<reference evidence="2 3" key="1">
    <citation type="submission" date="2023-01" db="EMBL/GenBank/DDBJ databases">
        <authorList>
            <person name="Whitehead M."/>
        </authorList>
    </citation>
    <scope>NUCLEOTIDE SEQUENCE [LARGE SCALE GENOMIC DNA]</scope>
</reference>
<accession>A0AAV0VS05</accession>
<evidence type="ECO:0000313" key="2">
    <source>
        <dbReference type="EMBL" id="CAI6345538.1"/>
    </source>
</evidence>
<dbReference type="EMBL" id="CARXXK010000001">
    <property type="protein sequence ID" value="CAI6345538.1"/>
    <property type="molecule type" value="Genomic_DNA"/>
</dbReference>
<feature type="region of interest" description="Disordered" evidence="1">
    <location>
        <begin position="128"/>
        <end position="163"/>
    </location>
</feature>
<dbReference type="PANTHER" id="PTHR37984:SF5">
    <property type="entry name" value="PROTEIN NYNRIN-LIKE"/>
    <property type="match status" value="1"/>
</dbReference>
<proteinExistence type="predicted"/>
<protein>
    <recommendedName>
        <fullName evidence="4">Polyprotein</fullName>
    </recommendedName>
</protein>
<dbReference type="InterPro" id="IPR050951">
    <property type="entry name" value="Retrovirus_Pol_polyprotein"/>
</dbReference>
<gene>
    <name evidence="2" type="ORF">MEUPH1_LOCUS2540</name>
</gene>
<name>A0AAV0VS05_9HEMI</name>
<evidence type="ECO:0000256" key="1">
    <source>
        <dbReference type="SAM" id="MobiDB-lite"/>
    </source>
</evidence>
<keyword evidence="3" id="KW-1185">Reference proteome</keyword>
<comment type="caution">
    <text evidence="2">The sequence shown here is derived from an EMBL/GenBank/DDBJ whole genome shotgun (WGS) entry which is preliminary data.</text>
</comment>
<feature type="compositionally biased region" description="Basic and acidic residues" evidence="1">
    <location>
        <begin position="146"/>
        <end position="163"/>
    </location>
</feature>
<sequence>MYRNTPHSTTLQAPAKLLLGRNIRTQFDALIPSSVDVVNHRQTAKIKHHGKRQHELKIGDTVAVRDYRNNDQKWSKGTVTKSLSKNVIEVDTEAGIWKRHLDQTLAINSVGSAGDTLDRNAPSENVVVIPENEPTEMPTTSPHVRPVRDRKQPDRYTSKDFRK</sequence>
<dbReference type="AlphaFoldDB" id="A0AAV0VS05"/>
<dbReference type="PANTHER" id="PTHR37984">
    <property type="entry name" value="PROTEIN CBG26694"/>
    <property type="match status" value="1"/>
</dbReference>
<dbReference type="Proteomes" id="UP001160148">
    <property type="component" value="Unassembled WGS sequence"/>
</dbReference>
<organism evidence="2 3">
    <name type="scientific">Macrosiphum euphorbiae</name>
    <name type="common">potato aphid</name>
    <dbReference type="NCBI Taxonomy" id="13131"/>
    <lineage>
        <taxon>Eukaryota</taxon>
        <taxon>Metazoa</taxon>
        <taxon>Ecdysozoa</taxon>
        <taxon>Arthropoda</taxon>
        <taxon>Hexapoda</taxon>
        <taxon>Insecta</taxon>
        <taxon>Pterygota</taxon>
        <taxon>Neoptera</taxon>
        <taxon>Paraneoptera</taxon>
        <taxon>Hemiptera</taxon>
        <taxon>Sternorrhyncha</taxon>
        <taxon>Aphidomorpha</taxon>
        <taxon>Aphidoidea</taxon>
        <taxon>Aphididae</taxon>
        <taxon>Macrosiphini</taxon>
        <taxon>Macrosiphum</taxon>
    </lineage>
</organism>
<evidence type="ECO:0008006" key="4">
    <source>
        <dbReference type="Google" id="ProtNLM"/>
    </source>
</evidence>